<feature type="compositionally biased region" description="Basic residues" evidence="1">
    <location>
        <begin position="61"/>
        <end position="72"/>
    </location>
</feature>
<feature type="region of interest" description="Disordered" evidence="1">
    <location>
        <begin position="29"/>
        <end position="72"/>
    </location>
</feature>
<proteinExistence type="predicted"/>
<gene>
    <name evidence="2" type="ORF">PCAMFM013_S3Jg000076</name>
</gene>
<reference evidence="2 3" key="1">
    <citation type="journal article" date="2014" name="Nat. Commun.">
        <title>Multiple recent horizontal transfers of a large genomic region in cheese making fungi.</title>
        <authorList>
            <person name="Cheeseman K."/>
            <person name="Ropars J."/>
            <person name="Renault P."/>
            <person name="Dupont J."/>
            <person name="Gouzy J."/>
            <person name="Branca A."/>
            <person name="Abraham A.L."/>
            <person name="Ceppi M."/>
            <person name="Conseiller E."/>
            <person name="Debuchy R."/>
            <person name="Malagnac F."/>
            <person name="Goarin A."/>
            <person name="Silar P."/>
            <person name="Lacoste S."/>
            <person name="Sallet E."/>
            <person name="Bensimon A."/>
            <person name="Giraud T."/>
            <person name="Brygoo Y."/>
        </authorList>
    </citation>
    <scope>NUCLEOTIDE SEQUENCE [LARGE SCALE GENOMIC DNA]</scope>
    <source>
        <strain evidence="3">FM 013</strain>
    </source>
</reference>
<accession>A0A0G4PZ85</accession>
<evidence type="ECO:0000256" key="1">
    <source>
        <dbReference type="SAM" id="MobiDB-lite"/>
    </source>
</evidence>
<protein>
    <submittedName>
        <fullName evidence="2">Str. FM013</fullName>
    </submittedName>
</protein>
<organism evidence="2 3">
    <name type="scientific">Penicillium camemberti (strain FM 013)</name>
    <dbReference type="NCBI Taxonomy" id="1429867"/>
    <lineage>
        <taxon>Eukaryota</taxon>
        <taxon>Fungi</taxon>
        <taxon>Dikarya</taxon>
        <taxon>Ascomycota</taxon>
        <taxon>Pezizomycotina</taxon>
        <taxon>Eurotiomycetes</taxon>
        <taxon>Eurotiomycetidae</taxon>
        <taxon>Eurotiales</taxon>
        <taxon>Aspergillaceae</taxon>
        <taxon>Penicillium</taxon>
    </lineage>
</organism>
<dbReference type="AlphaFoldDB" id="A0A0G4PZ85"/>
<dbReference type="EMBL" id="HG793312">
    <property type="protein sequence ID" value="CRL31465.1"/>
    <property type="molecule type" value="Genomic_DNA"/>
</dbReference>
<keyword evidence="3" id="KW-1185">Reference proteome</keyword>
<evidence type="ECO:0000313" key="3">
    <source>
        <dbReference type="Proteomes" id="UP000053732"/>
    </source>
</evidence>
<sequence length="365" mass="41165">MAKNHKAFWEQADHCSKVQLRAAPSCYPLRSTRSRSKHDRNPLKPATGLHKHTASSITKTRNPRRKHDKVSHRKCLHMMSIVEEEIQKAQEEREEERHKHCQLLEQPEAEKTEETSKLQLAIAARDAALADSQRVGHEICELQQQLESTNAALQDQVPWNDIQLVLDQAHGDMVSTTTRFWNTIDALQNRRLASYLPGSGVIHADWAEQSGPVTQGHDALLSLSESNVPLPSQQEPSATNQFGSLSDQDNARPCCYGSNGETPASLAHYSCYLFSFLNPKLAVVCPDLTQSQIAIAQLPGTLNYSTSINREGLHLNSRNQYAIIFTWRIILMYYCGFSLWGMSPVVQTVHNHTGLDSTNHLQWWN</sequence>
<dbReference type="Proteomes" id="UP000053732">
    <property type="component" value="Unassembled WGS sequence"/>
</dbReference>
<name>A0A0G4PZ85_PENC3</name>
<evidence type="ECO:0000313" key="2">
    <source>
        <dbReference type="EMBL" id="CRL31465.1"/>
    </source>
</evidence>